<keyword evidence="3" id="KW-0732">Signal</keyword>
<protein>
    <submittedName>
        <fullName evidence="6">Alpha-amylase family glycosyl hydrolase</fullName>
    </submittedName>
</protein>
<accession>A0ABW2U7Q5</accession>
<dbReference type="EMBL" id="JBHTEK010000001">
    <property type="protein sequence ID" value="MFC7669488.1"/>
    <property type="molecule type" value="Genomic_DNA"/>
</dbReference>
<organism evidence="6 7">
    <name type="scientific">Hymenobacter humi</name>
    <dbReference type="NCBI Taxonomy" id="1411620"/>
    <lineage>
        <taxon>Bacteria</taxon>
        <taxon>Pseudomonadati</taxon>
        <taxon>Bacteroidota</taxon>
        <taxon>Cytophagia</taxon>
        <taxon>Cytophagales</taxon>
        <taxon>Hymenobacteraceae</taxon>
        <taxon>Hymenobacter</taxon>
    </lineage>
</organism>
<dbReference type="GO" id="GO:0016787">
    <property type="term" value="F:hydrolase activity"/>
    <property type="evidence" value="ECO:0007669"/>
    <property type="project" value="UniProtKB-KW"/>
</dbReference>
<sequence>MIRPLLLLLLLLSVAPTAPAQPLPDYASYPVYHGPDLGLTWRGAQATLRVWAPTAEALHLRLYAAGTGGAPLAEHPMRKAEAGTWTYTLPAGTTGFYTVQATIKGRKMAEVADPYAHAVGLNGQRGAVLNPATAQPPGWSEDLRPALKQPTDIVIGEVHVRDLSMHPQSGIRQKGKFLGVAQLGTRGPGDVSTGLDHLVELGLTHVHLLPTNDFASIDEAAPASANRYNWGYDPLNYTVPEGTYATDAADPAVRIREFKQAVENLHSQGLRVVLDVVYNHTANAARSAFEQAWCPATTTATTPTARSPMPLPAATKWPPNGPWCASSSWNRWRTGPVSTTPTASAST</sequence>
<dbReference type="SUPFAM" id="SSF81296">
    <property type="entry name" value="E set domains"/>
    <property type="match status" value="1"/>
</dbReference>
<evidence type="ECO:0000259" key="4">
    <source>
        <dbReference type="Pfam" id="PF00128"/>
    </source>
</evidence>
<reference evidence="7" key="1">
    <citation type="journal article" date="2019" name="Int. J. Syst. Evol. Microbiol.">
        <title>The Global Catalogue of Microorganisms (GCM) 10K type strain sequencing project: providing services to taxonomists for standard genome sequencing and annotation.</title>
        <authorList>
            <consortium name="The Broad Institute Genomics Platform"/>
            <consortium name="The Broad Institute Genome Sequencing Center for Infectious Disease"/>
            <person name="Wu L."/>
            <person name="Ma J."/>
        </authorList>
    </citation>
    <scope>NUCLEOTIDE SEQUENCE [LARGE SCALE GENOMIC DNA]</scope>
    <source>
        <strain evidence="7">JCM 19635</strain>
    </source>
</reference>
<feature type="compositionally biased region" description="Low complexity" evidence="2">
    <location>
        <begin position="334"/>
        <end position="347"/>
    </location>
</feature>
<dbReference type="InterPro" id="IPR006047">
    <property type="entry name" value="GH13_cat_dom"/>
</dbReference>
<feature type="domain" description="Glycosyl hydrolase family 13 catalytic" evidence="4">
    <location>
        <begin position="192"/>
        <end position="285"/>
    </location>
</feature>
<feature type="chain" id="PRO_5046479150" evidence="3">
    <location>
        <begin position="21"/>
        <end position="347"/>
    </location>
</feature>
<evidence type="ECO:0000256" key="3">
    <source>
        <dbReference type="SAM" id="SignalP"/>
    </source>
</evidence>
<dbReference type="PANTHER" id="PTHR43002">
    <property type="entry name" value="GLYCOGEN DEBRANCHING ENZYME"/>
    <property type="match status" value="1"/>
</dbReference>
<keyword evidence="7" id="KW-1185">Reference proteome</keyword>
<dbReference type="RefSeq" id="WP_380204987.1">
    <property type="nucleotide sequence ID" value="NZ_JBHTEK010000001.1"/>
</dbReference>
<dbReference type="InterPro" id="IPR004193">
    <property type="entry name" value="Glyco_hydro_13_N"/>
</dbReference>
<dbReference type="InterPro" id="IPR013783">
    <property type="entry name" value="Ig-like_fold"/>
</dbReference>
<name>A0ABW2U7Q5_9BACT</name>
<feature type="domain" description="Glycoside hydrolase family 13 N-terminal" evidence="5">
    <location>
        <begin position="37"/>
        <end position="116"/>
    </location>
</feature>
<keyword evidence="6" id="KW-0378">Hydrolase</keyword>
<proteinExistence type="inferred from homology"/>
<dbReference type="InterPro" id="IPR017853">
    <property type="entry name" value="GH"/>
</dbReference>
<dbReference type="Gene3D" id="3.20.20.80">
    <property type="entry name" value="Glycosidases"/>
    <property type="match status" value="1"/>
</dbReference>
<dbReference type="Gene3D" id="2.60.40.10">
    <property type="entry name" value="Immunoglobulins"/>
    <property type="match status" value="1"/>
</dbReference>
<feature type="signal peptide" evidence="3">
    <location>
        <begin position="1"/>
        <end position="20"/>
    </location>
</feature>
<dbReference type="Pfam" id="PF00128">
    <property type="entry name" value="Alpha-amylase"/>
    <property type="match status" value="1"/>
</dbReference>
<comment type="similarity">
    <text evidence="1">Belongs to the glycosyl hydrolase 13 family.</text>
</comment>
<evidence type="ECO:0000256" key="1">
    <source>
        <dbReference type="ARBA" id="ARBA00008061"/>
    </source>
</evidence>
<evidence type="ECO:0000256" key="2">
    <source>
        <dbReference type="SAM" id="MobiDB-lite"/>
    </source>
</evidence>
<dbReference type="SUPFAM" id="SSF51445">
    <property type="entry name" value="(Trans)glycosidases"/>
    <property type="match status" value="1"/>
</dbReference>
<comment type="caution">
    <text evidence="6">The sequence shown here is derived from an EMBL/GenBank/DDBJ whole genome shotgun (WGS) entry which is preliminary data.</text>
</comment>
<gene>
    <name evidence="6" type="ORF">ACFQT0_20570</name>
</gene>
<evidence type="ECO:0000313" key="7">
    <source>
        <dbReference type="Proteomes" id="UP001596513"/>
    </source>
</evidence>
<evidence type="ECO:0000259" key="5">
    <source>
        <dbReference type="Pfam" id="PF02922"/>
    </source>
</evidence>
<dbReference type="CDD" id="cd02860">
    <property type="entry name" value="E_set_Pullulanase"/>
    <property type="match status" value="1"/>
</dbReference>
<dbReference type="Pfam" id="PF02922">
    <property type="entry name" value="CBM_48"/>
    <property type="match status" value="1"/>
</dbReference>
<dbReference type="Proteomes" id="UP001596513">
    <property type="component" value="Unassembled WGS sequence"/>
</dbReference>
<feature type="region of interest" description="Disordered" evidence="2">
    <location>
        <begin position="327"/>
        <end position="347"/>
    </location>
</feature>
<evidence type="ECO:0000313" key="6">
    <source>
        <dbReference type="EMBL" id="MFC7669488.1"/>
    </source>
</evidence>
<dbReference type="InterPro" id="IPR014756">
    <property type="entry name" value="Ig_E-set"/>
</dbReference>